<protein>
    <submittedName>
        <fullName evidence="1">Uncharacterized protein</fullName>
    </submittedName>
</protein>
<sequence length="60" mass="6689">MSCITSVKLHCQLMVLSPNSVRGSKPLRQFGCLSFMMGQYQTSRGRLALRRTLLTMTPGV</sequence>
<dbReference type="Proteomes" id="UP001249851">
    <property type="component" value="Unassembled WGS sequence"/>
</dbReference>
<dbReference type="AlphaFoldDB" id="A0AAD9QQE7"/>
<evidence type="ECO:0000313" key="1">
    <source>
        <dbReference type="EMBL" id="KAK2565425.1"/>
    </source>
</evidence>
<name>A0AAD9QQE7_ACRCE</name>
<reference evidence="1" key="1">
    <citation type="journal article" date="2023" name="G3 (Bethesda)">
        <title>Whole genome assembly and annotation of the endangered Caribbean coral Acropora cervicornis.</title>
        <authorList>
            <person name="Selwyn J.D."/>
            <person name="Vollmer S.V."/>
        </authorList>
    </citation>
    <scope>NUCLEOTIDE SEQUENCE</scope>
    <source>
        <strain evidence="1">K2</strain>
    </source>
</reference>
<proteinExistence type="predicted"/>
<reference evidence="1" key="2">
    <citation type="journal article" date="2023" name="Science">
        <title>Genomic signatures of disease resistance in endangered staghorn corals.</title>
        <authorList>
            <person name="Vollmer S.V."/>
            <person name="Selwyn J.D."/>
            <person name="Despard B.A."/>
            <person name="Roesel C.L."/>
        </authorList>
    </citation>
    <scope>NUCLEOTIDE SEQUENCE</scope>
    <source>
        <strain evidence="1">K2</strain>
    </source>
</reference>
<keyword evidence="2" id="KW-1185">Reference proteome</keyword>
<gene>
    <name evidence="1" type="ORF">P5673_010485</name>
</gene>
<comment type="caution">
    <text evidence="1">The sequence shown here is derived from an EMBL/GenBank/DDBJ whole genome shotgun (WGS) entry which is preliminary data.</text>
</comment>
<evidence type="ECO:0000313" key="2">
    <source>
        <dbReference type="Proteomes" id="UP001249851"/>
    </source>
</evidence>
<organism evidence="1 2">
    <name type="scientific">Acropora cervicornis</name>
    <name type="common">Staghorn coral</name>
    <dbReference type="NCBI Taxonomy" id="6130"/>
    <lineage>
        <taxon>Eukaryota</taxon>
        <taxon>Metazoa</taxon>
        <taxon>Cnidaria</taxon>
        <taxon>Anthozoa</taxon>
        <taxon>Hexacorallia</taxon>
        <taxon>Scleractinia</taxon>
        <taxon>Astrocoeniina</taxon>
        <taxon>Acroporidae</taxon>
        <taxon>Acropora</taxon>
    </lineage>
</organism>
<accession>A0AAD9QQE7</accession>
<dbReference type="EMBL" id="JARQWQ010000019">
    <property type="protein sequence ID" value="KAK2565425.1"/>
    <property type="molecule type" value="Genomic_DNA"/>
</dbReference>